<dbReference type="InterPro" id="IPR053863">
    <property type="entry name" value="Glyoxy/Ble-like_N"/>
</dbReference>
<keyword evidence="2" id="KW-0560">Oxidoreductase</keyword>
<dbReference type="Proteomes" id="UP000245263">
    <property type="component" value="Chromosome 1"/>
</dbReference>
<sequence>MRVVTQTFLNLPVKNLDKSIQFFTKLGFTFNPDFTDEKATCMIINEHSFAMLLVEEYFETFSKLPISKGSREYILALSLTSRSEVDEMVKIALSSGGKPANDAQDHGFMYSCSFLDPDDHLWEVFFMDALPPKE</sequence>
<dbReference type="PANTHER" id="PTHR36503:SF2">
    <property type="entry name" value="BLR2408 PROTEIN"/>
    <property type="match status" value="1"/>
</dbReference>
<gene>
    <name evidence="2" type="ORF">LPTSP3_g25270</name>
</gene>
<dbReference type="InterPro" id="IPR037523">
    <property type="entry name" value="VOC_core"/>
</dbReference>
<proteinExistence type="predicted"/>
<evidence type="ECO:0000259" key="1">
    <source>
        <dbReference type="PROSITE" id="PS51819"/>
    </source>
</evidence>
<accession>A0ABM7UKY9</accession>
<dbReference type="Gene3D" id="3.10.180.10">
    <property type="entry name" value="2,3-Dihydroxybiphenyl 1,2-Dioxygenase, domain 1"/>
    <property type="match status" value="1"/>
</dbReference>
<dbReference type="PROSITE" id="PS51819">
    <property type="entry name" value="VOC"/>
    <property type="match status" value="1"/>
</dbReference>
<evidence type="ECO:0000313" key="2">
    <source>
        <dbReference type="EMBL" id="BDA79597.1"/>
    </source>
</evidence>
<organism evidence="2 3">
    <name type="scientific">Leptospira kobayashii</name>
    <dbReference type="NCBI Taxonomy" id="1917830"/>
    <lineage>
        <taxon>Bacteria</taxon>
        <taxon>Pseudomonadati</taxon>
        <taxon>Spirochaetota</taxon>
        <taxon>Spirochaetia</taxon>
        <taxon>Leptospirales</taxon>
        <taxon>Leptospiraceae</taxon>
        <taxon>Leptospira</taxon>
    </lineage>
</organism>
<keyword evidence="2" id="KW-0223">Dioxygenase</keyword>
<dbReference type="Pfam" id="PF22677">
    <property type="entry name" value="Ble-like_N"/>
    <property type="match status" value="1"/>
</dbReference>
<evidence type="ECO:0000313" key="3">
    <source>
        <dbReference type="Proteomes" id="UP000245263"/>
    </source>
</evidence>
<reference evidence="2 3" key="1">
    <citation type="submission" date="2021-08" db="EMBL/GenBank/DDBJ databases">
        <title>Complete genome sequence of Leptospira kobayashii strain E30.</title>
        <authorList>
            <person name="Nakao R."/>
            <person name="Nakamura S."/>
            <person name="Masuzawa T."/>
            <person name="Koizumi N."/>
        </authorList>
    </citation>
    <scope>NUCLEOTIDE SEQUENCE [LARGE SCALE GENOMIC DNA]</scope>
    <source>
        <strain evidence="2 3">E30</strain>
    </source>
</reference>
<dbReference type="RefSeq" id="WP_109019012.1">
    <property type="nucleotide sequence ID" value="NZ_AP025028.1"/>
</dbReference>
<dbReference type="SUPFAM" id="SSF54593">
    <property type="entry name" value="Glyoxalase/Bleomycin resistance protein/Dihydroxybiphenyl dioxygenase"/>
    <property type="match status" value="1"/>
</dbReference>
<dbReference type="GO" id="GO:0051213">
    <property type="term" value="F:dioxygenase activity"/>
    <property type="evidence" value="ECO:0007669"/>
    <property type="project" value="UniProtKB-KW"/>
</dbReference>
<keyword evidence="3" id="KW-1185">Reference proteome</keyword>
<name>A0ABM7UKY9_9LEPT</name>
<protein>
    <submittedName>
        <fullName evidence="2">Extradiol dioxygenase</fullName>
    </submittedName>
</protein>
<dbReference type="PANTHER" id="PTHR36503">
    <property type="entry name" value="BLR2520 PROTEIN"/>
    <property type="match status" value="1"/>
</dbReference>
<dbReference type="EMBL" id="AP025028">
    <property type="protein sequence ID" value="BDA79597.1"/>
    <property type="molecule type" value="Genomic_DNA"/>
</dbReference>
<feature type="domain" description="VOC" evidence="1">
    <location>
        <begin position="5"/>
        <end position="127"/>
    </location>
</feature>
<dbReference type="InterPro" id="IPR029068">
    <property type="entry name" value="Glyas_Bleomycin-R_OHBP_Dase"/>
</dbReference>